<organism evidence="14">
    <name type="scientific">Amblyomma parvum</name>
    <name type="common">South American tick</name>
    <dbReference type="NCBI Taxonomy" id="251391"/>
    <lineage>
        <taxon>Eukaryota</taxon>
        <taxon>Metazoa</taxon>
        <taxon>Ecdysozoa</taxon>
        <taxon>Arthropoda</taxon>
        <taxon>Chelicerata</taxon>
        <taxon>Arachnida</taxon>
        <taxon>Acari</taxon>
        <taxon>Parasitiformes</taxon>
        <taxon>Ixodida</taxon>
        <taxon>Ixodoidea</taxon>
        <taxon>Ixodidae</taxon>
        <taxon>Amblyomminae</taxon>
        <taxon>Amblyomma</taxon>
    </lineage>
</organism>
<dbReference type="InterPro" id="IPR029154">
    <property type="entry name" value="HIBADH-like_NADP-bd"/>
</dbReference>
<dbReference type="PROSITE" id="PS00895">
    <property type="entry name" value="3_HYDROXYISOBUT_DH"/>
    <property type="match status" value="1"/>
</dbReference>
<accession>A0A023FVJ7</accession>
<dbReference type="InterPro" id="IPR013328">
    <property type="entry name" value="6PGD_dom2"/>
</dbReference>
<comment type="catalytic activity">
    <reaction evidence="9 11">
        <text>3-hydroxy-2-methylpropanoate + NAD(+) = 2-methyl-3-oxopropanoate + NADH + H(+)</text>
        <dbReference type="Rhea" id="RHEA:17681"/>
        <dbReference type="ChEBI" id="CHEBI:11805"/>
        <dbReference type="ChEBI" id="CHEBI:15378"/>
        <dbReference type="ChEBI" id="CHEBI:57540"/>
        <dbReference type="ChEBI" id="CHEBI:57700"/>
        <dbReference type="ChEBI" id="CHEBI:57945"/>
        <dbReference type="EC" id="1.1.1.31"/>
    </reaction>
</comment>
<evidence type="ECO:0000256" key="5">
    <source>
        <dbReference type="ARBA" id="ARBA00022946"/>
    </source>
</evidence>
<dbReference type="PANTHER" id="PTHR22981:SF7">
    <property type="entry name" value="3-HYDROXYISOBUTYRATE DEHYDROGENASE, MITOCHONDRIAL"/>
    <property type="match status" value="1"/>
</dbReference>
<dbReference type="GO" id="GO:0006574">
    <property type="term" value="P:L-valine catabolic process"/>
    <property type="evidence" value="ECO:0007669"/>
    <property type="project" value="UniProtKB-UniPathway"/>
</dbReference>
<dbReference type="NCBIfam" id="TIGR01692">
    <property type="entry name" value="HIBADH"/>
    <property type="match status" value="1"/>
</dbReference>
<dbReference type="InterPro" id="IPR002204">
    <property type="entry name" value="3-OH-isobutyrate_DH-rel_CS"/>
</dbReference>
<comment type="pathway">
    <text evidence="2 11">Amino-acid degradation; L-valine degradation.</text>
</comment>
<evidence type="ECO:0000256" key="9">
    <source>
        <dbReference type="ARBA" id="ARBA00049197"/>
    </source>
</evidence>
<dbReference type="Gene3D" id="3.40.50.720">
    <property type="entry name" value="NAD(P)-binding Rossmann-like Domain"/>
    <property type="match status" value="1"/>
</dbReference>
<dbReference type="PIRSF" id="PIRSF000103">
    <property type="entry name" value="HIBADH"/>
    <property type="match status" value="1"/>
</dbReference>
<evidence type="ECO:0000259" key="12">
    <source>
        <dbReference type="Pfam" id="PF03446"/>
    </source>
</evidence>
<dbReference type="AlphaFoldDB" id="A0A023FVJ7"/>
<feature type="domain" description="6-phosphogluconate dehydrogenase NADP-binding" evidence="12">
    <location>
        <begin position="38"/>
        <end position="196"/>
    </location>
</feature>
<dbReference type="InterPro" id="IPR011548">
    <property type="entry name" value="HIBADH"/>
</dbReference>
<comment type="subcellular location">
    <subcellularLocation>
        <location evidence="1">Mitochondrion</location>
    </subcellularLocation>
</comment>
<keyword evidence="8" id="KW-0496">Mitochondrion</keyword>
<dbReference type="InterPro" id="IPR036291">
    <property type="entry name" value="NAD(P)-bd_dom_sf"/>
</dbReference>
<evidence type="ECO:0000256" key="8">
    <source>
        <dbReference type="ARBA" id="ARBA00023128"/>
    </source>
</evidence>
<dbReference type="Gene3D" id="1.10.1040.10">
    <property type="entry name" value="N-(1-d-carboxylethyl)-l-norvaline Dehydrogenase, domain 2"/>
    <property type="match status" value="1"/>
</dbReference>
<dbReference type="GO" id="GO:0051287">
    <property type="term" value="F:NAD binding"/>
    <property type="evidence" value="ECO:0007669"/>
    <property type="project" value="InterPro"/>
</dbReference>
<dbReference type="SUPFAM" id="SSF48179">
    <property type="entry name" value="6-phosphogluconate dehydrogenase C-terminal domain-like"/>
    <property type="match status" value="1"/>
</dbReference>
<evidence type="ECO:0000256" key="3">
    <source>
        <dbReference type="ARBA" id="ARBA00006013"/>
    </source>
</evidence>
<feature type="active site" evidence="10">
    <location>
        <position position="205"/>
    </location>
</feature>
<name>A0A023FVJ7_AMBPA</name>
<evidence type="ECO:0000313" key="14">
    <source>
        <dbReference type="EMBL" id="JAC25901.1"/>
    </source>
</evidence>
<dbReference type="EMBL" id="GBBL01001419">
    <property type="protein sequence ID" value="JAC25901.1"/>
    <property type="molecule type" value="mRNA"/>
</dbReference>
<comment type="similarity">
    <text evidence="3">Belongs to the HIBADH-related family. 3-hydroxyisobutyrate dehydrogenase subfamily.</text>
</comment>
<protein>
    <recommendedName>
        <fullName evidence="11">3-hydroxyisobutyrate dehydrogenase</fullName>
        <shortName evidence="11">HIBADH</shortName>
        <ecNumber evidence="11">1.1.1.31</ecNumber>
    </recommendedName>
</protein>
<dbReference type="UniPathway" id="UPA00362"/>
<dbReference type="PANTHER" id="PTHR22981">
    <property type="entry name" value="3-HYDROXYISOBUTYRATE DEHYDROGENASE-RELATED"/>
    <property type="match status" value="1"/>
</dbReference>
<evidence type="ECO:0000256" key="7">
    <source>
        <dbReference type="ARBA" id="ARBA00023027"/>
    </source>
</evidence>
<reference evidence="14" key="1">
    <citation type="submission" date="2014-03" db="EMBL/GenBank/DDBJ databases">
        <title>The sialotranscriptome of Amblyomma triste, Amblyomma parvum and Amblyomma cajennense ticks, uncovered by 454-based RNA-seq.</title>
        <authorList>
            <person name="Garcia G.R."/>
            <person name="Gardinassi L.G."/>
            <person name="Ribeiro J.M."/>
            <person name="Anatrielo E."/>
            <person name="Ferreira B.R."/>
            <person name="Moreira H.N."/>
            <person name="Mafra C."/>
            <person name="Olegario M.M."/>
            <person name="Szabo P.J."/>
            <person name="Miranda-Santos I.K."/>
            <person name="Maruyama S.R."/>
        </authorList>
    </citation>
    <scope>NUCLEOTIDE SEQUENCE</scope>
    <source>
        <strain evidence="14">Araguapaz</strain>
        <tissue evidence="14">Salivary glands</tissue>
    </source>
</reference>
<keyword evidence="6 11" id="KW-0560">Oxidoreductase</keyword>
<sequence length="332" mass="34584">MVPSVLSVCGRVFPKVLSHGHFSLTASVSRRAVSQVPVGFVGLGNMGGNMANNLLTKGHRLVVYDVYPEAMEAMASQGAITAQSPAEVADQCDCIITMLPSSPHVREVYSGKKGILSTVKTGSLLVDSSTIDPSVSQEMSKLAEAKGALFIDAPVSGGVNAAKAGTLTFMVGGKESEVSAVQELLLCMGKNVIHCGGTGCGEAAKICNNMMLAISMIGTSETMILGQKLGLDPKVLNEILNVSSGKTWPSEVYCPVPGVMPNVPSSNDYEGGFGAALMTKDLGLAQNAATHTGSPTPLGSLAHQIYRLLLNHGLGQKDFSVIYKLMEGKVAK</sequence>
<keyword evidence="7 11" id="KW-0520">NAD</keyword>
<dbReference type="EC" id="1.1.1.31" evidence="11"/>
<dbReference type="Pfam" id="PF14833">
    <property type="entry name" value="NAD_binding_11"/>
    <property type="match status" value="1"/>
</dbReference>
<dbReference type="SUPFAM" id="SSF51735">
    <property type="entry name" value="NAD(P)-binding Rossmann-fold domains"/>
    <property type="match status" value="1"/>
</dbReference>
<dbReference type="GO" id="GO:0050661">
    <property type="term" value="F:NADP binding"/>
    <property type="evidence" value="ECO:0007669"/>
    <property type="project" value="InterPro"/>
</dbReference>
<dbReference type="FunFam" id="3.40.50.720:FF:000119">
    <property type="entry name" value="3-hydroxyisobutyrate dehydrogenase"/>
    <property type="match status" value="1"/>
</dbReference>
<dbReference type="GO" id="GO:0005739">
    <property type="term" value="C:mitochondrion"/>
    <property type="evidence" value="ECO:0007669"/>
    <property type="project" value="UniProtKB-SubCell"/>
</dbReference>
<feature type="domain" description="3-hydroxyisobutyrate dehydrogenase-like NAD-binding" evidence="13">
    <location>
        <begin position="199"/>
        <end position="325"/>
    </location>
</feature>
<dbReference type="Pfam" id="PF03446">
    <property type="entry name" value="NAD_binding_2"/>
    <property type="match status" value="1"/>
</dbReference>
<dbReference type="InterPro" id="IPR008927">
    <property type="entry name" value="6-PGluconate_DH-like_C_sf"/>
</dbReference>
<keyword evidence="5" id="KW-0809">Transit peptide</keyword>
<evidence type="ECO:0000256" key="11">
    <source>
        <dbReference type="RuleBase" id="RU910714"/>
    </source>
</evidence>
<evidence type="ECO:0000256" key="10">
    <source>
        <dbReference type="PIRSR" id="PIRSR000103-1"/>
    </source>
</evidence>
<dbReference type="InterPro" id="IPR006115">
    <property type="entry name" value="6PGDH_NADP-bd"/>
</dbReference>
<dbReference type="FunFam" id="1.10.1040.10:FF:000006">
    <property type="entry name" value="3-hydroxyisobutyrate dehydrogenase"/>
    <property type="match status" value="1"/>
</dbReference>
<evidence type="ECO:0000256" key="4">
    <source>
        <dbReference type="ARBA" id="ARBA00022456"/>
    </source>
</evidence>
<dbReference type="GO" id="GO:0008442">
    <property type="term" value="F:3-hydroxyisobutyrate dehydrogenase activity"/>
    <property type="evidence" value="ECO:0007669"/>
    <property type="project" value="UniProtKB-EC"/>
</dbReference>
<evidence type="ECO:0000256" key="6">
    <source>
        <dbReference type="ARBA" id="ARBA00023002"/>
    </source>
</evidence>
<evidence type="ECO:0000256" key="1">
    <source>
        <dbReference type="ARBA" id="ARBA00004173"/>
    </source>
</evidence>
<proteinExistence type="evidence at transcript level"/>
<dbReference type="InterPro" id="IPR015815">
    <property type="entry name" value="HIBADH-related"/>
</dbReference>
<keyword evidence="4 11" id="KW-0101">Branched-chain amino acid catabolism</keyword>
<evidence type="ECO:0000259" key="13">
    <source>
        <dbReference type="Pfam" id="PF14833"/>
    </source>
</evidence>
<evidence type="ECO:0000256" key="2">
    <source>
        <dbReference type="ARBA" id="ARBA00005109"/>
    </source>
</evidence>